<feature type="compositionally biased region" description="Basic and acidic residues" evidence="2">
    <location>
        <begin position="362"/>
        <end position="373"/>
    </location>
</feature>
<evidence type="ECO:0000313" key="5">
    <source>
        <dbReference type="EMBL" id="TCL01354.1"/>
    </source>
</evidence>
<evidence type="ECO:0000313" key="6">
    <source>
        <dbReference type="Proteomes" id="UP000295673"/>
    </source>
</evidence>
<evidence type="ECO:0000256" key="2">
    <source>
        <dbReference type="SAM" id="MobiDB-lite"/>
    </source>
</evidence>
<feature type="compositionally biased region" description="Polar residues" evidence="2">
    <location>
        <begin position="31"/>
        <end position="43"/>
    </location>
</feature>
<comment type="similarity">
    <text evidence="1">Belongs to the membrane fusion protein (MFP) (TC 8.A.1) family.</text>
</comment>
<dbReference type="PANTHER" id="PTHR30469:SF11">
    <property type="entry name" value="BLL4320 PROTEIN"/>
    <property type="match status" value="1"/>
</dbReference>
<dbReference type="SUPFAM" id="SSF111369">
    <property type="entry name" value="HlyD-like secretion proteins"/>
    <property type="match status" value="1"/>
</dbReference>
<dbReference type="InterPro" id="IPR006143">
    <property type="entry name" value="RND_pump_MFP"/>
</dbReference>
<dbReference type="Pfam" id="PF25954">
    <property type="entry name" value="Beta-barrel_RND_2"/>
    <property type="match status" value="1"/>
</dbReference>
<dbReference type="OrthoDB" id="9806939at2"/>
<dbReference type="InterPro" id="IPR058792">
    <property type="entry name" value="Beta-barrel_RND_2"/>
</dbReference>
<evidence type="ECO:0000259" key="4">
    <source>
        <dbReference type="Pfam" id="PF25954"/>
    </source>
</evidence>
<feature type="region of interest" description="Disordered" evidence="2">
    <location>
        <begin position="31"/>
        <end position="53"/>
    </location>
</feature>
<dbReference type="PANTHER" id="PTHR30469">
    <property type="entry name" value="MULTIDRUG RESISTANCE PROTEIN MDTA"/>
    <property type="match status" value="1"/>
</dbReference>
<accession>A0A4R1N8C5</accession>
<sequence length="384" mass="40763">MKKILTGLVAVALVGTAWVVTFGLPFGGTSSPEGISQPPTSGAPQPRNPARMGGKKTIVTTFEVKAEAFTDSFRSVGTAKAKANVMVESETAGRVTEVHFGPNQLIQAGAPLVTIEDRVEQIALRSAKANLAEARATLKRYDTLREAGSGAVSAVSVTEAGTQVEIAEAAVERAEYDLDLKTIRAPISGTLGLTDVEPGMYLGLASEIVKITDQTYLSVEFGLPDRASGIVQVGQTVWLTTGSLPGRVFEGTVDGFDGQIDSTTRTIKVRAGIENAQGLMLPGMVFNVILDDQNAPLPVVPANAITWSRQGAAVWTVKNGKAEPVLVSIRHRENDRVWLNGDLPDGTSVIVEGVQKVRQGEEVTTKELVDARRKSQTSQDGDTN</sequence>
<dbReference type="Pfam" id="PF25917">
    <property type="entry name" value="BSH_RND"/>
    <property type="match status" value="1"/>
</dbReference>
<dbReference type="Proteomes" id="UP000295673">
    <property type="component" value="Unassembled WGS sequence"/>
</dbReference>
<dbReference type="GO" id="GO:1990281">
    <property type="term" value="C:efflux pump complex"/>
    <property type="evidence" value="ECO:0007669"/>
    <property type="project" value="TreeGrafter"/>
</dbReference>
<dbReference type="InterPro" id="IPR058625">
    <property type="entry name" value="MdtA-like_BSH"/>
</dbReference>
<feature type="region of interest" description="Disordered" evidence="2">
    <location>
        <begin position="362"/>
        <end position="384"/>
    </location>
</feature>
<name>A0A4R1N8C5_9RHOB</name>
<dbReference type="FunFam" id="2.40.30.170:FF:000010">
    <property type="entry name" value="Efflux RND transporter periplasmic adaptor subunit"/>
    <property type="match status" value="1"/>
</dbReference>
<dbReference type="Gene3D" id="1.10.287.470">
    <property type="entry name" value="Helix hairpin bin"/>
    <property type="match status" value="1"/>
</dbReference>
<feature type="domain" description="Multidrug resistance protein MdtA-like barrel-sandwich hybrid" evidence="3">
    <location>
        <begin position="85"/>
        <end position="203"/>
    </location>
</feature>
<protein>
    <submittedName>
        <fullName evidence="5">RND family efflux transporter MFP subunit</fullName>
    </submittedName>
</protein>
<evidence type="ECO:0000259" key="3">
    <source>
        <dbReference type="Pfam" id="PF25917"/>
    </source>
</evidence>
<organism evidence="5 6">
    <name type="scientific">Shimia isoporae</name>
    <dbReference type="NCBI Taxonomy" id="647720"/>
    <lineage>
        <taxon>Bacteria</taxon>
        <taxon>Pseudomonadati</taxon>
        <taxon>Pseudomonadota</taxon>
        <taxon>Alphaproteobacteria</taxon>
        <taxon>Rhodobacterales</taxon>
        <taxon>Roseobacteraceae</taxon>
    </lineage>
</organism>
<dbReference type="AlphaFoldDB" id="A0A4R1N8C5"/>
<dbReference type="GO" id="GO:0015562">
    <property type="term" value="F:efflux transmembrane transporter activity"/>
    <property type="evidence" value="ECO:0007669"/>
    <property type="project" value="TreeGrafter"/>
</dbReference>
<feature type="domain" description="CusB-like beta-barrel" evidence="4">
    <location>
        <begin position="220"/>
        <end position="293"/>
    </location>
</feature>
<comment type="caution">
    <text evidence="5">The sequence shown here is derived from an EMBL/GenBank/DDBJ whole genome shotgun (WGS) entry which is preliminary data.</text>
</comment>
<dbReference type="Gene3D" id="2.40.420.20">
    <property type="match status" value="1"/>
</dbReference>
<dbReference type="Gene3D" id="2.40.30.170">
    <property type="match status" value="1"/>
</dbReference>
<evidence type="ECO:0000256" key="1">
    <source>
        <dbReference type="ARBA" id="ARBA00009477"/>
    </source>
</evidence>
<gene>
    <name evidence="5" type="ORF">BXY66_2668</name>
</gene>
<dbReference type="EMBL" id="SMGR01000002">
    <property type="protein sequence ID" value="TCL01354.1"/>
    <property type="molecule type" value="Genomic_DNA"/>
</dbReference>
<dbReference type="Gene3D" id="2.40.50.100">
    <property type="match status" value="1"/>
</dbReference>
<reference evidence="5 6" key="1">
    <citation type="submission" date="2019-03" db="EMBL/GenBank/DDBJ databases">
        <title>Genomic Encyclopedia of Archaeal and Bacterial Type Strains, Phase II (KMG-II): from individual species to whole genera.</title>
        <authorList>
            <person name="Goeker M."/>
        </authorList>
    </citation>
    <scope>NUCLEOTIDE SEQUENCE [LARGE SCALE GENOMIC DNA]</scope>
    <source>
        <strain evidence="5 6">DSM 26433</strain>
    </source>
</reference>
<proteinExistence type="inferred from homology"/>
<keyword evidence="6" id="KW-1185">Reference proteome</keyword>
<dbReference type="NCBIfam" id="TIGR01730">
    <property type="entry name" value="RND_mfp"/>
    <property type="match status" value="1"/>
</dbReference>